<name>A0ABS7JNQ8_9HELI</name>
<dbReference type="InterPro" id="IPR015422">
    <property type="entry name" value="PyrdxlP-dep_Trfase_small"/>
</dbReference>
<evidence type="ECO:0000256" key="8">
    <source>
        <dbReference type="ARBA" id="ARBA00022898"/>
    </source>
</evidence>
<keyword evidence="6" id="KW-0808">Transferase</keyword>
<dbReference type="RefSeq" id="WP_221532710.1">
    <property type="nucleotide sequence ID" value="NZ_JAIGYP010000013.1"/>
</dbReference>
<evidence type="ECO:0000256" key="5">
    <source>
        <dbReference type="ARBA" id="ARBA00013187"/>
    </source>
</evidence>
<comment type="similarity">
    <text evidence="3">Belongs to the class-II pyridoxal-phosphate-dependent aminotransferase family. BioF subfamily.</text>
</comment>
<dbReference type="SUPFAM" id="SSF53383">
    <property type="entry name" value="PLP-dependent transferases"/>
    <property type="match status" value="1"/>
</dbReference>
<evidence type="ECO:0000256" key="9">
    <source>
        <dbReference type="ARBA" id="ARBA00032610"/>
    </source>
</evidence>
<dbReference type="PROSITE" id="PS00599">
    <property type="entry name" value="AA_TRANSFER_CLASS_2"/>
    <property type="match status" value="1"/>
</dbReference>
<comment type="cofactor">
    <cofactor evidence="1 12">
        <name>pyridoxal 5'-phosphate</name>
        <dbReference type="ChEBI" id="CHEBI:597326"/>
    </cofactor>
</comment>
<evidence type="ECO:0000256" key="4">
    <source>
        <dbReference type="ARBA" id="ARBA00011738"/>
    </source>
</evidence>
<evidence type="ECO:0000256" key="7">
    <source>
        <dbReference type="ARBA" id="ARBA00022756"/>
    </source>
</evidence>
<gene>
    <name evidence="14" type="ORF">K4G57_06185</name>
</gene>
<evidence type="ECO:0000259" key="13">
    <source>
        <dbReference type="Pfam" id="PF00155"/>
    </source>
</evidence>
<evidence type="ECO:0000256" key="11">
    <source>
        <dbReference type="ARBA" id="ARBA00047715"/>
    </source>
</evidence>
<reference evidence="14 15" key="1">
    <citation type="submission" date="2021-08" db="EMBL/GenBank/DDBJ databases">
        <title>Helicobacter spp. isolated from feces of Anatolian Ground Squirrel (Spermophilus xanthoprymnus) in Turkey.</title>
        <authorList>
            <person name="Aydin F."/>
            <person name="Abay S."/>
            <person name="Kayman T."/>
            <person name="Karakaya E."/>
            <person name="Saticioglu I.B."/>
        </authorList>
    </citation>
    <scope>NUCLEOTIDE SEQUENCE [LARGE SCALE GENOMIC DNA]</scope>
    <source>
        <strain evidence="14 15">Faydin-H70</strain>
    </source>
</reference>
<dbReference type="EMBL" id="JAIGYQ010000007">
    <property type="protein sequence ID" value="MBX7491051.1"/>
    <property type="molecule type" value="Genomic_DNA"/>
</dbReference>
<dbReference type="Proteomes" id="UP000700059">
    <property type="component" value="Unassembled WGS sequence"/>
</dbReference>
<dbReference type="Gene3D" id="3.90.1150.10">
    <property type="entry name" value="Aspartate Aminotransferase, domain 1"/>
    <property type="match status" value="1"/>
</dbReference>
<evidence type="ECO:0000256" key="2">
    <source>
        <dbReference type="ARBA" id="ARBA00004746"/>
    </source>
</evidence>
<dbReference type="Pfam" id="PF00155">
    <property type="entry name" value="Aminotran_1_2"/>
    <property type="match status" value="1"/>
</dbReference>
<keyword evidence="15" id="KW-1185">Reference proteome</keyword>
<organism evidence="14 15">
    <name type="scientific">Helicobacter turcicus</name>
    <dbReference type="NCBI Taxonomy" id="2867412"/>
    <lineage>
        <taxon>Bacteria</taxon>
        <taxon>Pseudomonadati</taxon>
        <taxon>Campylobacterota</taxon>
        <taxon>Epsilonproteobacteria</taxon>
        <taxon>Campylobacterales</taxon>
        <taxon>Helicobacteraceae</taxon>
        <taxon>Helicobacter</taxon>
    </lineage>
</organism>
<dbReference type="InterPro" id="IPR015421">
    <property type="entry name" value="PyrdxlP-dep_Trfase_major"/>
</dbReference>
<dbReference type="InterPro" id="IPR050087">
    <property type="entry name" value="AON_synthase_class-II"/>
</dbReference>
<dbReference type="InterPro" id="IPR004839">
    <property type="entry name" value="Aminotransferase_I/II_large"/>
</dbReference>
<evidence type="ECO:0000256" key="1">
    <source>
        <dbReference type="ARBA" id="ARBA00001933"/>
    </source>
</evidence>
<dbReference type="InterPro" id="IPR001917">
    <property type="entry name" value="Aminotrans_II_pyridoxalP_BS"/>
</dbReference>
<comment type="caution">
    <text evidence="14">The sequence shown here is derived from an EMBL/GenBank/DDBJ whole genome shotgun (WGS) entry which is preliminary data.</text>
</comment>
<feature type="domain" description="Aminotransferase class I/classII large" evidence="13">
    <location>
        <begin position="41"/>
        <end position="385"/>
    </location>
</feature>
<dbReference type="Gene3D" id="3.40.640.10">
    <property type="entry name" value="Type I PLP-dependent aspartate aminotransferase-like (Major domain)"/>
    <property type="match status" value="1"/>
</dbReference>
<dbReference type="PANTHER" id="PTHR13693">
    <property type="entry name" value="CLASS II AMINOTRANSFERASE/8-AMINO-7-OXONONANOATE SYNTHASE"/>
    <property type="match status" value="1"/>
</dbReference>
<evidence type="ECO:0000313" key="14">
    <source>
        <dbReference type="EMBL" id="MBX7491051.1"/>
    </source>
</evidence>
<accession>A0ABS7JNQ8</accession>
<keyword evidence="7" id="KW-0093">Biotin biosynthesis</keyword>
<dbReference type="InterPro" id="IPR015424">
    <property type="entry name" value="PyrdxlP-dep_Trfase"/>
</dbReference>
<comment type="pathway">
    <text evidence="2">Cofactor biosynthesis; biotin biosynthesis.</text>
</comment>
<evidence type="ECO:0000313" key="15">
    <source>
        <dbReference type="Proteomes" id="UP000700059"/>
    </source>
</evidence>
<sequence>MQSLHSQALAHLESLKKDSNYRTLTPQKHNGLTLTTQDSTLLNFASNDYLGLSNNTDFNIRFLDSALFKDHCHFSASSSRLLSGNFEIYNLLEVHLKTLFGKEALLFNSGYHANIGVLGALSALNTLFIADKSIHASHIDGLKGFKKPNLKRYTHNNMEALKYLLEENAQHYDSIVILSEGLFSMEGDFTPLRELVALKEKFNNVYLYIDEAHSIGGFGENGLGLCAHLNLLEKIDFLVLTFGKALSSVGACVLCHRVFKEYFINTARSLIYSTALPPINIARTLFAFLELPKLELQRTHLAHLSRHFKTLLQKELDYEILGDYNIISLVLGENLKAVHFAKTLNKEGYFAPAIKSPTVQKNKALLRFSLCANMQEEQLEALCVVLKKISNATL</sequence>
<evidence type="ECO:0000256" key="10">
    <source>
        <dbReference type="ARBA" id="ARBA00033381"/>
    </source>
</evidence>
<evidence type="ECO:0000256" key="12">
    <source>
        <dbReference type="RuleBase" id="RU003693"/>
    </source>
</evidence>
<comment type="subunit">
    <text evidence="4">Homodimer.</text>
</comment>
<proteinExistence type="inferred from homology"/>
<evidence type="ECO:0000256" key="3">
    <source>
        <dbReference type="ARBA" id="ARBA00010008"/>
    </source>
</evidence>
<dbReference type="PANTHER" id="PTHR13693:SF100">
    <property type="entry name" value="8-AMINO-7-OXONONANOATE SYNTHASE"/>
    <property type="match status" value="1"/>
</dbReference>
<protein>
    <recommendedName>
        <fullName evidence="5">8-amino-7-oxononanoate synthase</fullName>
        <ecNumber evidence="5">2.3.1.47</ecNumber>
    </recommendedName>
    <alternativeName>
        <fullName evidence="9">7-keto-8-amino-pelargonic acid synthase</fullName>
    </alternativeName>
    <alternativeName>
        <fullName evidence="10">8-amino-7-ketopelargonate synthase</fullName>
    </alternativeName>
</protein>
<keyword evidence="8 12" id="KW-0663">Pyridoxal phosphate</keyword>
<comment type="catalytic activity">
    <reaction evidence="11">
        <text>6-carboxyhexanoyl-[ACP] + L-alanine + H(+) = (8S)-8-amino-7-oxononanoate + holo-[ACP] + CO2</text>
        <dbReference type="Rhea" id="RHEA:42288"/>
        <dbReference type="Rhea" id="RHEA-COMP:9685"/>
        <dbReference type="Rhea" id="RHEA-COMP:9955"/>
        <dbReference type="ChEBI" id="CHEBI:15378"/>
        <dbReference type="ChEBI" id="CHEBI:16526"/>
        <dbReference type="ChEBI" id="CHEBI:57972"/>
        <dbReference type="ChEBI" id="CHEBI:64479"/>
        <dbReference type="ChEBI" id="CHEBI:78846"/>
        <dbReference type="ChEBI" id="CHEBI:149468"/>
        <dbReference type="EC" id="2.3.1.47"/>
    </reaction>
</comment>
<evidence type="ECO:0000256" key="6">
    <source>
        <dbReference type="ARBA" id="ARBA00022679"/>
    </source>
</evidence>
<dbReference type="EC" id="2.3.1.47" evidence="5"/>